<keyword evidence="4" id="KW-0472">Membrane</keyword>
<feature type="transmembrane region" description="Helical" evidence="4">
    <location>
        <begin position="12"/>
        <end position="33"/>
    </location>
</feature>
<dbReference type="EC" id="5.6.2.4" evidence="3"/>
<dbReference type="PANTHER" id="PTHR13710">
    <property type="entry name" value="DNA HELICASE RECQ FAMILY MEMBER"/>
    <property type="match status" value="1"/>
</dbReference>
<protein>
    <recommendedName>
        <fullName evidence="3">DNA 3'-5' helicase</fullName>
        <ecNumber evidence="3">5.6.2.4</ecNumber>
    </recommendedName>
</protein>
<evidence type="ECO:0000256" key="4">
    <source>
        <dbReference type="SAM" id="Phobius"/>
    </source>
</evidence>
<dbReference type="EMBL" id="JAGPXF010000009">
    <property type="protein sequence ID" value="KAH7230984.1"/>
    <property type="molecule type" value="Genomic_DNA"/>
</dbReference>
<reference evidence="6" key="1">
    <citation type="journal article" date="2021" name="Nat. Commun.">
        <title>Genetic determinants of endophytism in the Arabidopsis root mycobiome.</title>
        <authorList>
            <person name="Mesny F."/>
            <person name="Miyauchi S."/>
            <person name="Thiergart T."/>
            <person name="Pickel B."/>
            <person name="Atanasova L."/>
            <person name="Karlsson M."/>
            <person name="Huettel B."/>
            <person name="Barry K.W."/>
            <person name="Haridas S."/>
            <person name="Chen C."/>
            <person name="Bauer D."/>
            <person name="Andreopoulos W."/>
            <person name="Pangilinan J."/>
            <person name="LaButti K."/>
            <person name="Riley R."/>
            <person name="Lipzen A."/>
            <person name="Clum A."/>
            <person name="Drula E."/>
            <person name="Henrissat B."/>
            <person name="Kohler A."/>
            <person name="Grigoriev I.V."/>
            <person name="Martin F.M."/>
            <person name="Hacquard S."/>
        </authorList>
    </citation>
    <scope>NUCLEOTIDE SEQUENCE</scope>
    <source>
        <strain evidence="6">MPI-SDFR-AT-0068</strain>
    </source>
</reference>
<evidence type="ECO:0000256" key="2">
    <source>
        <dbReference type="ARBA" id="ARBA00034617"/>
    </source>
</evidence>
<dbReference type="GO" id="GO:0005737">
    <property type="term" value="C:cytoplasm"/>
    <property type="evidence" value="ECO:0007669"/>
    <property type="project" value="TreeGrafter"/>
</dbReference>
<dbReference type="GO" id="GO:0005694">
    <property type="term" value="C:chromosome"/>
    <property type="evidence" value="ECO:0007669"/>
    <property type="project" value="TreeGrafter"/>
</dbReference>
<dbReference type="Gene3D" id="3.40.50.300">
    <property type="entry name" value="P-loop containing nucleotide triphosphate hydrolases"/>
    <property type="match status" value="2"/>
</dbReference>
<comment type="similarity">
    <text evidence="1">Belongs to the helicase family. RecQ subfamily.</text>
</comment>
<name>A0A8K0W5A8_9HYPO</name>
<accession>A0A8K0W5A8</accession>
<keyword evidence="4" id="KW-0812">Transmembrane</keyword>
<dbReference type="GO" id="GO:0043138">
    <property type="term" value="F:3'-5' DNA helicase activity"/>
    <property type="evidence" value="ECO:0007669"/>
    <property type="project" value="UniProtKB-EC"/>
</dbReference>
<evidence type="ECO:0000256" key="1">
    <source>
        <dbReference type="ARBA" id="ARBA00005446"/>
    </source>
</evidence>
<dbReference type="InterPro" id="IPR027417">
    <property type="entry name" value="P-loop_NTPase"/>
</dbReference>
<comment type="caution">
    <text evidence="6">The sequence shown here is derived from an EMBL/GenBank/DDBJ whole genome shotgun (WGS) entry which is preliminary data.</text>
</comment>
<dbReference type="InterPro" id="IPR001650">
    <property type="entry name" value="Helicase_C-like"/>
</dbReference>
<evidence type="ECO:0000256" key="3">
    <source>
        <dbReference type="ARBA" id="ARBA00034808"/>
    </source>
</evidence>
<evidence type="ECO:0000259" key="5">
    <source>
        <dbReference type="PROSITE" id="PS51194"/>
    </source>
</evidence>
<dbReference type="GO" id="GO:0016787">
    <property type="term" value="F:hydrolase activity"/>
    <property type="evidence" value="ECO:0007669"/>
    <property type="project" value="UniProtKB-KW"/>
</dbReference>
<feature type="domain" description="Helicase C-terminal" evidence="5">
    <location>
        <begin position="135"/>
        <end position="281"/>
    </location>
</feature>
<evidence type="ECO:0000313" key="6">
    <source>
        <dbReference type="EMBL" id="KAH7230984.1"/>
    </source>
</evidence>
<proteinExistence type="inferred from homology"/>
<dbReference type="OrthoDB" id="10261556at2759"/>
<dbReference type="PROSITE" id="PS51194">
    <property type="entry name" value="HELICASE_CTER"/>
    <property type="match status" value="1"/>
</dbReference>
<keyword evidence="7" id="KW-1185">Reference proteome</keyword>
<dbReference type="GO" id="GO:0000724">
    <property type="term" value="P:double-strand break repair via homologous recombination"/>
    <property type="evidence" value="ECO:0007669"/>
    <property type="project" value="TreeGrafter"/>
</dbReference>
<dbReference type="Proteomes" id="UP000813427">
    <property type="component" value="Unassembled WGS sequence"/>
</dbReference>
<dbReference type="SUPFAM" id="SSF52540">
    <property type="entry name" value="P-loop containing nucleoside triphosphate hydrolases"/>
    <property type="match status" value="1"/>
</dbReference>
<sequence>MAVLLTGSGKSFIFMVPAMLVSVGVTVVVTPYAELRRLLVQCYVNAGLDCKPWPEAADLSVNGMLDRIVINECHLTFTAAETYRLKLWGLVLLRNLGYPFVFLTGTLPPLRQCDFEEAMQLQNPLYIQASSHRLNMRYAVFRVYNGRGMMEVKRQANCRALARQLGCHYYHALRDDSDSQFIAQREEGFQAWLRGEAPYIVAMAALGTGIDVAGIIYVIHLEAPFSIIDYAQEAGRAGRAGEPVTAEVIFEDKDWPDEDAMGEACLDLSVREVYGDLRDCKDLGGNNEAKVTRCDNCHYDELAWKSELSAQGIIASRARGRQDAHALKALESALEEVEGLGKIGCCIYWMFNGIEEAWHIWGDCDLTAGIKDLSFRSYIDF</sequence>
<comment type="catalytic activity">
    <reaction evidence="2">
        <text>Couples ATP hydrolysis with the unwinding of duplex DNA by translocating in the 3'-5' direction.</text>
        <dbReference type="EC" id="5.6.2.4"/>
    </reaction>
</comment>
<keyword evidence="4" id="KW-1133">Transmembrane helix</keyword>
<dbReference type="SMART" id="SM00490">
    <property type="entry name" value="HELICc"/>
    <property type="match status" value="1"/>
</dbReference>
<evidence type="ECO:0000313" key="7">
    <source>
        <dbReference type="Proteomes" id="UP000813427"/>
    </source>
</evidence>
<organism evidence="6 7">
    <name type="scientific">Fusarium tricinctum</name>
    <dbReference type="NCBI Taxonomy" id="61284"/>
    <lineage>
        <taxon>Eukaryota</taxon>
        <taxon>Fungi</taxon>
        <taxon>Dikarya</taxon>
        <taxon>Ascomycota</taxon>
        <taxon>Pezizomycotina</taxon>
        <taxon>Sordariomycetes</taxon>
        <taxon>Hypocreomycetidae</taxon>
        <taxon>Hypocreales</taxon>
        <taxon>Nectriaceae</taxon>
        <taxon>Fusarium</taxon>
        <taxon>Fusarium tricinctum species complex</taxon>
    </lineage>
</organism>
<dbReference type="GO" id="GO:0009378">
    <property type="term" value="F:four-way junction helicase activity"/>
    <property type="evidence" value="ECO:0007669"/>
    <property type="project" value="TreeGrafter"/>
</dbReference>
<keyword evidence="6" id="KW-0378">Hydrolase</keyword>
<dbReference type="AlphaFoldDB" id="A0A8K0W5A8"/>
<dbReference type="Pfam" id="PF00271">
    <property type="entry name" value="Helicase_C"/>
    <property type="match status" value="1"/>
</dbReference>
<gene>
    <name evidence="6" type="ORF">BKA59DRAFT_518275</name>
</gene>
<dbReference type="PANTHER" id="PTHR13710:SF154">
    <property type="entry name" value="RECQ HELICASE, PUTATIVE (AFU_ORTHOLOGUE AFUA_6G14720)-RELATED"/>
    <property type="match status" value="1"/>
</dbReference>